<evidence type="ECO:0000256" key="1">
    <source>
        <dbReference type="SAM" id="MobiDB-lite"/>
    </source>
</evidence>
<dbReference type="Proteomes" id="UP000092993">
    <property type="component" value="Unassembled WGS sequence"/>
</dbReference>
<comment type="caution">
    <text evidence="2">The sequence shown here is derived from an EMBL/GenBank/DDBJ whole genome shotgun (WGS) entry which is preliminary data.</text>
</comment>
<dbReference type="EMBL" id="LUGG01000005">
    <property type="protein sequence ID" value="OBZ74416.1"/>
    <property type="molecule type" value="Genomic_DNA"/>
</dbReference>
<organism evidence="2 3">
    <name type="scientific">Grifola frondosa</name>
    <name type="common">Maitake</name>
    <name type="synonym">Polyporus frondosus</name>
    <dbReference type="NCBI Taxonomy" id="5627"/>
    <lineage>
        <taxon>Eukaryota</taxon>
        <taxon>Fungi</taxon>
        <taxon>Dikarya</taxon>
        <taxon>Basidiomycota</taxon>
        <taxon>Agaricomycotina</taxon>
        <taxon>Agaricomycetes</taxon>
        <taxon>Polyporales</taxon>
        <taxon>Grifolaceae</taxon>
        <taxon>Grifola</taxon>
    </lineage>
</organism>
<reference evidence="2 3" key="1">
    <citation type="submission" date="2016-03" db="EMBL/GenBank/DDBJ databases">
        <title>Whole genome sequencing of Grifola frondosa 9006-11.</title>
        <authorList>
            <person name="Min B."/>
            <person name="Park H."/>
            <person name="Kim J.-G."/>
            <person name="Cho H."/>
            <person name="Oh Y.-L."/>
            <person name="Kong W.-S."/>
            <person name="Choi I.-G."/>
        </authorList>
    </citation>
    <scope>NUCLEOTIDE SEQUENCE [LARGE SCALE GENOMIC DNA]</scope>
    <source>
        <strain evidence="2 3">9006-11</strain>
    </source>
</reference>
<evidence type="ECO:0000313" key="3">
    <source>
        <dbReference type="Proteomes" id="UP000092993"/>
    </source>
</evidence>
<feature type="compositionally biased region" description="Basic and acidic residues" evidence="1">
    <location>
        <begin position="1"/>
        <end position="15"/>
    </location>
</feature>
<gene>
    <name evidence="2" type="ORF">A0H81_05375</name>
</gene>
<dbReference type="OrthoDB" id="3215163at2759"/>
<sequence>MAGETEHNTEEDRQTPKRRRLMPAADGFDAKRSSNKVTGPKFVSAFAQPSSSHAKSPSKALRRPMHVPKFEVAQIASTSEPVKHQAQTLRVLKPPIIAFPRAEPSALQSPTKKVSSLISHPPILAAPRDISLHSVTRIPKFQPAPSTPPRVHKTLPLHDLAPPPPLTDTSSPDTRELKTISTTRVALVTDPCSEGGPAELLSIFLQQHGHGFTDPIDRELQRGLGQSPEKASKSKRPKYVRGGLAERTAARFTQCQTALTLWQKDMEANLSRPVVPDLRLRVVCVLQSPAEISHYHDGNEITVALDFGPSSVRGNKIEDLQPGREVDIWHPWHTLDSDADQFNYDTTHKIVADGPAIPHTDLEPRKCSHMIFSSRFRIV</sequence>
<feature type="region of interest" description="Disordered" evidence="1">
    <location>
        <begin position="140"/>
        <end position="175"/>
    </location>
</feature>
<proteinExistence type="predicted"/>
<protein>
    <submittedName>
        <fullName evidence="2">Uncharacterized protein</fullName>
    </submittedName>
</protein>
<keyword evidence="3" id="KW-1185">Reference proteome</keyword>
<name>A0A1C7MDH3_GRIFR</name>
<dbReference type="STRING" id="5627.A0A1C7MDH3"/>
<dbReference type="AlphaFoldDB" id="A0A1C7MDH3"/>
<evidence type="ECO:0000313" key="2">
    <source>
        <dbReference type="EMBL" id="OBZ74416.1"/>
    </source>
</evidence>
<feature type="region of interest" description="Disordered" evidence="1">
    <location>
        <begin position="1"/>
        <end position="37"/>
    </location>
</feature>
<accession>A0A1C7MDH3</accession>
<dbReference type="OMA" id="MAGETEH"/>